<dbReference type="EMBL" id="AP022563">
    <property type="protein sequence ID" value="BBX15827.1"/>
    <property type="molecule type" value="Genomic_DNA"/>
</dbReference>
<dbReference type="OrthoDB" id="3373298at2"/>
<dbReference type="KEGG" id="mdu:MDUV_06870"/>
<feature type="compositionally biased region" description="Basic and acidic residues" evidence="1">
    <location>
        <begin position="105"/>
        <end position="119"/>
    </location>
</feature>
<feature type="compositionally biased region" description="Acidic residues" evidence="1">
    <location>
        <begin position="121"/>
        <end position="132"/>
    </location>
</feature>
<protein>
    <submittedName>
        <fullName evidence="2">Uncharacterized protein</fullName>
    </submittedName>
</protein>
<dbReference type="RefSeq" id="WP_098003592.1">
    <property type="nucleotide sequence ID" value="NZ_AP022563.1"/>
</dbReference>
<gene>
    <name evidence="2" type="ORF">MDUV_06870</name>
</gene>
<evidence type="ECO:0000313" key="3">
    <source>
        <dbReference type="Proteomes" id="UP000467006"/>
    </source>
</evidence>
<feature type="region of interest" description="Disordered" evidence="1">
    <location>
        <begin position="104"/>
        <end position="134"/>
    </location>
</feature>
<reference evidence="2 3" key="1">
    <citation type="journal article" date="2019" name="Emerg. Microbes Infect.">
        <title>Comprehensive subspecies identification of 175 nontuberculous mycobacteria species based on 7547 genomic profiles.</title>
        <authorList>
            <person name="Matsumoto Y."/>
            <person name="Kinjo T."/>
            <person name="Motooka D."/>
            <person name="Nabeya D."/>
            <person name="Jung N."/>
            <person name="Uechi K."/>
            <person name="Horii T."/>
            <person name="Iida T."/>
            <person name="Fujita J."/>
            <person name="Nakamura S."/>
        </authorList>
    </citation>
    <scope>NUCLEOTIDE SEQUENCE [LARGE SCALE GENOMIC DNA]</scope>
    <source>
        <strain evidence="2 3">JCM 6396</strain>
    </source>
</reference>
<proteinExistence type="predicted"/>
<name>A0A7I7JVD0_9MYCO</name>
<evidence type="ECO:0000313" key="2">
    <source>
        <dbReference type="EMBL" id="BBX15827.1"/>
    </source>
</evidence>
<accession>A0A7I7JVD0</accession>
<dbReference type="AlphaFoldDB" id="A0A7I7JVD0"/>
<keyword evidence="3" id="KW-1185">Reference proteome</keyword>
<organism evidence="2 3">
    <name type="scientific">Mycolicibacterium duvalii</name>
    <dbReference type="NCBI Taxonomy" id="39688"/>
    <lineage>
        <taxon>Bacteria</taxon>
        <taxon>Bacillati</taxon>
        <taxon>Actinomycetota</taxon>
        <taxon>Actinomycetes</taxon>
        <taxon>Mycobacteriales</taxon>
        <taxon>Mycobacteriaceae</taxon>
        <taxon>Mycolicibacterium</taxon>
    </lineage>
</organism>
<evidence type="ECO:0000256" key="1">
    <source>
        <dbReference type="SAM" id="MobiDB-lite"/>
    </source>
</evidence>
<dbReference type="Proteomes" id="UP000467006">
    <property type="component" value="Chromosome"/>
</dbReference>
<sequence length="365" mass="39465">MGVRRALAQLAVRRAHVLIVEVPGHWSTRAALQRRLSTRGWREATAPADADVLAVCGAPGPELSELIDAVWEQLPGPRCRIDVAEASHVDAALDRATAELLGSAEQRRDARNRLQRPDLGDANEDHEDMDHEDMDHGDMEMAPEGIPLAQGDDDRDGLEMDVLHVRLGPVLSHWPAGLVLRCTLSGDVVTAADGWVVDGIARSPVAGAAGLNTAARQCDHLDDLFALAGMPRDAAAARRCRDLLLDEHGDDTAARLLSEMHRRVRRSRPLRWVLRDIAPLTADYLEARGLPADLAGDTHTRMLTRLRITAEHASHRTPATASTVEPQRLLEVLPEMVRGLDLATARLAVAGLGVETAVPAEAGAS</sequence>